<comment type="caution">
    <text evidence="1">The sequence shown here is derived from an EMBL/GenBank/DDBJ whole genome shotgun (WGS) entry which is preliminary data.</text>
</comment>
<keyword evidence="2" id="KW-1185">Reference proteome</keyword>
<dbReference type="RefSeq" id="WP_229962716.1">
    <property type="nucleotide sequence ID" value="NZ_JAJJWI010000031.1"/>
</dbReference>
<dbReference type="PANTHER" id="PTHR36452">
    <property type="entry name" value="CHROMOSOME 12, WHOLE GENOME SHOTGUN SEQUENCE"/>
    <property type="match status" value="1"/>
</dbReference>
<evidence type="ECO:0000313" key="1">
    <source>
        <dbReference type="EMBL" id="MFD2065293.1"/>
    </source>
</evidence>
<sequence length="221" mass="25098">MDTGFILRFLGELQQHNSKAWMDLHREEYLQAKAYFTELVSNALQQLQTIDPAMHGVTATESIFRINKNDFSKKGEAPYKGYFAAGMSPGGRHSPFANYVLILEPDSRSRVGGGKWKPTPKQLELIREEIDYNPGELEAIVLASGFINSFGKVTGETRKSAPKGYNKEHPSIDLLRHNGFLGLHFFKDEEVTAPDFKEQLLPFFKQVKPLNDFINRSFTEL</sequence>
<dbReference type="NCBIfam" id="TIGR02453">
    <property type="entry name" value="TIGR02453 family protein"/>
    <property type="match status" value="1"/>
</dbReference>
<dbReference type="PANTHER" id="PTHR36452:SF1">
    <property type="entry name" value="DUF2461 DOMAIN-CONTAINING PROTEIN"/>
    <property type="match status" value="1"/>
</dbReference>
<dbReference type="Pfam" id="PF09365">
    <property type="entry name" value="DUF2461"/>
    <property type="match status" value="1"/>
</dbReference>
<proteinExistence type="predicted"/>
<name>A0ABW4WSW5_9BACT</name>
<dbReference type="InterPro" id="IPR015996">
    <property type="entry name" value="UCP028451"/>
</dbReference>
<protein>
    <submittedName>
        <fullName evidence="1">DUF2461 domain-containing protein</fullName>
    </submittedName>
</protein>
<dbReference type="InterPro" id="IPR012808">
    <property type="entry name" value="CHP02453"/>
</dbReference>
<evidence type="ECO:0000313" key="2">
    <source>
        <dbReference type="Proteomes" id="UP001597369"/>
    </source>
</evidence>
<dbReference type="EMBL" id="JBHUHV010000001">
    <property type="protein sequence ID" value="MFD2065293.1"/>
    <property type="molecule type" value="Genomic_DNA"/>
</dbReference>
<organism evidence="1 2">
    <name type="scientific">Pontibacter silvestris</name>
    <dbReference type="NCBI Taxonomy" id="2305183"/>
    <lineage>
        <taxon>Bacteria</taxon>
        <taxon>Pseudomonadati</taxon>
        <taxon>Bacteroidota</taxon>
        <taxon>Cytophagia</taxon>
        <taxon>Cytophagales</taxon>
        <taxon>Hymenobacteraceae</taxon>
        <taxon>Pontibacter</taxon>
    </lineage>
</organism>
<dbReference type="PIRSF" id="PIRSF028451">
    <property type="entry name" value="UCP028451"/>
    <property type="match status" value="1"/>
</dbReference>
<gene>
    <name evidence="1" type="ORF">ACFSKU_00225</name>
</gene>
<reference evidence="2" key="1">
    <citation type="journal article" date="2019" name="Int. J. Syst. Evol. Microbiol.">
        <title>The Global Catalogue of Microorganisms (GCM) 10K type strain sequencing project: providing services to taxonomists for standard genome sequencing and annotation.</title>
        <authorList>
            <consortium name="The Broad Institute Genomics Platform"/>
            <consortium name="The Broad Institute Genome Sequencing Center for Infectious Disease"/>
            <person name="Wu L."/>
            <person name="Ma J."/>
        </authorList>
    </citation>
    <scope>NUCLEOTIDE SEQUENCE [LARGE SCALE GENOMIC DNA]</scope>
    <source>
        <strain evidence="2">JCM 16545</strain>
    </source>
</reference>
<accession>A0ABW4WSW5</accession>
<dbReference type="Proteomes" id="UP001597369">
    <property type="component" value="Unassembled WGS sequence"/>
</dbReference>